<evidence type="ECO:0000313" key="1">
    <source>
        <dbReference type="EMBL" id="KAJ8013903.1"/>
    </source>
</evidence>
<sequence length="105" mass="11716">MTSEYAGSRKQFAKNISEFGMIQEKFAVMAQNAFVMKSMAYLTAGMMDRPGVPDCSLEAAMVKGWENGPRGQHRLMSPHAGFDWHSQSREDGWMCHGALVMTPLL</sequence>
<gene>
    <name evidence="1" type="ORF">DPEC_G00034660</name>
</gene>
<proteinExistence type="predicted"/>
<keyword evidence="2" id="KW-1185">Reference proteome</keyword>
<protein>
    <submittedName>
        <fullName evidence="1">Uncharacterized protein</fullName>
    </submittedName>
</protein>
<accession>A0ACC2HD24</accession>
<evidence type="ECO:0000313" key="2">
    <source>
        <dbReference type="Proteomes" id="UP001157502"/>
    </source>
</evidence>
<dbReference type="Proteomes" id="UP001157502">
    <property type="component" value="Chromosome 3"/>
</dbReference>
<dbReference type="EMBL" id="CM055730">
    <property type="protein sequence ID" value="KAJ8013903.1"/>
    <property type="molecule type" value="Genomic_DNA"/>
</dbReference>
<name>A0ACC2HD24_DALPE</name>
<reference evidence="1" key="1">
    <citation type="submission" date="2021-05" db="EMBL/GenBank/DDBJ databases">
        <authorList>
            <person name="Pan Q."/>
            <person name="Jouanno E."/>
            <person name="Zahm M."/>
            <person name="Klopp C."/>
            <person name="Cabau C."/>
            <person name="Louis A."/>
            <person name="Berthelot C."/>
            <person name="Parey E."/>
            <person name="Roest Crollius H."/>
            <person name="Montfort J."/>
            <person name="Robinson-Rechavi M."/>
            <person name="Bouchez O."/>
            <person name="Lampietro C."/>
            <person name="Lopez Roques C."/>
            <person name="Donnadieu C."/>
            <person name="Postlethwait J."/>
            <person name="Bobe J."/>
            <person name="Dillon D."/>
            <person name="Chandos A."/>
            <person name="von Hippel F."/>
            <person name="Guiguen Y."/>
        </authorList>
    </citation>
    <scope>NUCLEOTIDE SEQUENCE</scope>
    <source>
        <strain evidence="1">YG-Jan2019</strain>
    </source>
</reference>
<comment type="caution">
    <text evidence="1">The sequence shown here is derived from an EMBL/GenBank/DDBJ whole genome shotgun (WGS) entry which is preliminary data.</text>
</comment>
<organism evidence="1 2">
    <name type="scientific">Dallia pectoralis</name>
    <name type="common">Alaska blackfish</name>
    <dbReference type="NCBI Taxonomy" id="75939"/>
    <lineage>
        <taxon>Eukaryota</taxon>
        <taxon>Metazoa</taxon>
        <taxon>Chordata</taxon>
        <taxon>Craniata</taxon>
        <taxon>Vertebrata</taxon>
        <taxon>Euteleostomi</taxon>
        <taxon>Actinopterygii</taxon>
        <taxon>Neopterygii</taxon>
        <taxon>Teleostei</taxon>
        <taxon>Protacanthopterygii</taxon>
        <taxon>Esociformes</taxon>
        <taxon>Umbridae</taxon>
        <taxon>Dallia</taxon>
    </lineage>
</organism>